<keyword evidence="4 5" id="KW-0472">Membrane</keyword>
<evidence type="ECO:0000256" key="3">
    <source>
        <dbReference type="ARBA" id="ARBA00022989"/>
    </source>
</evidence>
<comment type="subcellular location">
    <subcellularLocation>
        <location evidence="5">Cell membrane</location>
        <topology evidence="5">Multi-pass membrane protein</topology>
    </subcellularLocation>
    <subcellularLocation>
        <location evidence="1">Membrane</location>
        <topology evidence="1">Multi-pass membrane protein</topology>
    </subcellularLocation>
</comment>
<feature type="transmembrane region" description="Helical" evidence="5">
    <location>
        <begin position="136"/>
        <end position="161"/>
    </location>
</feature>
<keyword evidence="5" id="KW-0813">Transport</keyword>
<proteinExistence type="inferred from homology"/>
<dbReference type="GO" id="GO:0043190">
    <property type="term" value="C:ATP-binding cassette (ABC) transporter complex"/>
    <property type="evidence" value="ECO:0007669"/>
    <property type="project" value="InterPro"/>
</dbReference>
<comment type="caution">
    <text evidence="7">The sequence shown here is derived from an EMBL/GenBank/DDBJ whole genome shotgun (WGS) entry which is preliminary data.</text>
</comment>
<dbReference type="PIRSF" id="PIRSF006648">
    <property type="entry name" value="DrrB"/>
    <property type="match status" value="1"/>
</dbReference>
<dbReference type="PANTHER" id="PTHR43229:SF6">
    <property type="entry name" value="ABC-TYPE MULTIDRUG TRANSPORT SYSTEM, PERMEASE COMPONENT"/>
    <property type="match status" value="1"/>
</dbReference>
<evidence type="ECO:0000256" key="2">
    <source>
        <dbReference type="ARBA" id="ARBA00022692"/>
    </source>
</evidence>
<protein>
    <recommendedName>
        <fullName evidence="5">Transport permease protein</fullName>
    </recommendedName>
</protein>
<dbReference type="InterPro" id="IPR047817">
    <property type="entry name" value="ABC2_TM_bact-type"/>
</dbReference>
<feature type="transmembrane region" description="Helical" evidence="5">
    <location>
        <begin position="225"/>
        <end position="243"/>
    </location>
</feature>
<dbReference type="GO" id="GO:0140359">
    <property type="term" value="F:ABC-type transporter activity"/>
    <property type="evidence" value="ECO:0007669"/>
    <property type="project" value="InterPro"/>
</dbReference>
<dbReference type="Pfam" id="PF01061">
    <property type="entry name" value="ABC2_membrane"/>
    <property type="match status" value="1"/>
</dbReference>
<evidence type="ECO:0000259" key="6">
    <source>
        <dbReference type="PROSITE" id="PS51012"/>
    </source>
</evidence>
<dbReference type="PANTHER" id="PTHR43229">
    <property type="entry name" value="NODULATION PROTEIN J"/>
    <property type="match status" value="1"/>
</dbReference>
<dbReference type="InterPro" id="IPR013525">
    <property type="entry name" value="ABC2_TM"/>
</dbReference>
<dbReference type="Proteomes" id="UP000824258">
    <property type="component" value="Unassembled WGS sequence"/>
</dbReference>
<accession>A0A9D1D7K2</accession>
<comment type="similarity">
    <text evidence="5">Belongs to the ABC-2 integral membrane protein family.</text>
</comment>
<feature type="transmembrane region" description="Helical" evidence="5">
    <location>
        <begin position="173"/>
        <end position="192"/>
    </location>
</feature>
<sequence length="259" mass="27710">MTSSVLLSSMGLQCKQSFVRPMFRFCLLANPILNTVLLYEMYRGAGEENFFAYVALGAGLMAVWSAICFSSAGDINRERYSGTLALLFAAPVGFPAIVLGKILGNTFLSLASIGISVATAALLFGVPVAVASPGYFLLALICALAAFAAFSLVIACLLTLSRRTELYMNCIEIPLILLCGFVYPVSALPAWLRPVSYALSPTWAVELLRMGVWGVADPAAFGRKLAVLLALTALSALLALALFRAIDRQVRILATLEVR</sequence>
<keyword evidence="3 5" id="KW-1133">Transmembrane helix</keyword>
<evidence type="ECO:0000313" key="7">
    <source>
        <dbReference type="EMBL" id="HIR09743.1"/>
    </source>
</evidence>
<gene>
    <name evidence="7" type="ORF">IAA70_05000</name>
</gene>
<feature type="transmembrane region" description="Helical" evidence="5">
    <location>
        <begin position="84"/>
        <end position="103"/>
    </location>
</feature>
<reference evidence="7" key="1">
    <citation type="submission" date="2020-10" db="EMBL/GenBank/DDBJ databases">
        <authorList>
            <person name="Gilroy R."/>
        </authorList>
    </citation>
    <scope>NUCLEOTIDE SEQUENCE</scope>
    <source>
        <strain evidence="7">ChiHjej9B8-7071</strain>
    </source>
</reference>
<feature type="transmembrane region" description="Helical" evidence="5">
    <location>
        <begin position="51"/>
        <end position="72"/>
    </location>
</feature>
<dbReference type="InterPro" id="IPR051784">
    <property type="entry name" value="Nod_factor_ABC_transporter"/>
</dbReference>
<dbReference type="InterPro" id="IPR000412">
    <property type="entry name" value="ABC_2_transport"/>
</dbReference>
<evidence type="ECO:0000256" key="5">
    <source>
        <dbReference type="RuleBase" id="RU361157"/>
    </source>
</evidence>
<name>A0A9D1D7K2_9FIRM</name>
<dbReference type="EMBL" id="DVGD01000152">
    <property type="protein sequence ID" value="HIR09743.1"/>
    <property type="molecule type" value="Genomic_DNA"/>
</dbReference>
<evidence type="ECO:0000256" key="1">
    <source>
        <dbReference type="ARBA" id="ARBA00004141"/>
    </source>
</evidence>
<feature type="transmembrane region" description="Helical" evidence="5">
    <location>
        <begin position="110"/>
        <end position="130"/>
    </location>
</feature>
<evidence type="ECO:0000313" key="8">
    <source>
        <dbReference type="Proteomes" id="UP000824258"/>
    </source>
</evidence>
<dbReference type="PRINTS" id="PR00164">
    <property type="entry name" value="ABC2TRNSPORT"/>
</dbReference>
<feature type="domain" description="ABC transmembrane type-2" evidence="6">
    <location>
        <begin position="12"/>
        <end position="246"/>
    </location>
</feature>
<reference evidence="7" key="2">
    <citation type="journal article" date="2021" name="PeerJ">
        <title>Extensive microbial diversity within the chicken gut microbiome revealed by metagenomics and culture.</title>
        <authorList>
            <person name="Gilroy R."/>
            <person name="Ravi A."/>
            <person name="Getino M."/>
            <person name="Pursley I."/>
            <person name="Horton D.L."/>
            <person name="Alikhan N.F."/>
            <person name="Baker D."/>
            <person name="Gharbi K."/>
            <person name="Hall N."/>
            <person name="Watson M."/>
            <person name="Adriaenssens E.M."/>
            <person name="Foster-Nyarko E."/>
            <person name="Jarju S."/>
            <person name="Secka A."/>
            <person name="Antonio M."/>
            <person name="Oren A."/>
            <person name="Chaudhuri R.R."/>
            <person name="La Ragione R."/>
            <person name="Hildebrand F."/>
            <person name="Pallen M.J."/>
        </authorList>
    </citation>
    <scope>NUCLEOTIDE SEQUENCE</scope>
    <source>
        <strain evidence="7">ChiHjej9B8-7071</strain>
    </source>
</reference>
<evidence type="ECO:0000256" key="4">
    <source>
        <dbReference type="ARBA" id="ARBA00023136"/>
    </source>
</evidence>
<organism evidence="7 8">
    <name type="scientific">Candidatus Avoscillospira stercoripullorum</name>
    <dbReference type="NCBI Taxonomy" id="2840709"/>
    <lineage>
        <taxon>Bacteria</taxon>
        <taxon>Bacillati</taxon>
        <taxon>Bacillota</taxon>
        <taxon>Clostridia</taxon>
        <taxon>Eubacteriales</taxon>
        <taxon>Oscillospiraceae</taxon>
        <taxon>Oscillospiraceae incertae sedis</taxon>
        <taxon>Candidatus Avoscillospira</taxon>
    </lineage>
</organism>
<keyword evidence="5" id="KW-1003">Cell membrane</keyword>
<dbReference type="PROSITE" id="PS51012">
    <property type="entry name" value="ABC_TM2"/>
    <property type="match status" value="1"/>
</dbReference>
<keyword evidence="2 5" id="KW-0812">Transmembrane</keyword>
<dbReference type="AlphaFoldDB" id="A0A9D1D7K2"/>